<dbReference type="InterPro" id="IPR029056">
    <property type="entry name" value="Ribokinase-like"/>
</dbReference>
<gene>
    <name evidence="11 12" type="primary">thiM</name>
    <name evidence="12" type="ORF">MUB46_23775</name>
</gene>
<sequence length="265" mass="26757">MTAFTIDPNDVVGAVARLRARRPRVHCITNAAAVTLTANVLLAAGAVPSMTVNPEEVPDFVAGADALLVNLGTLDPQRQAAIDAAVEVATEAGTPWVLDPVFVERSPVRLALARRLAAAEPTVIRLNRPELAALTGTGGHETAGDATAADDASADAYALSSLSTVARTGDVDYVTEGGRAVRVAGGHPLTTLVTATGCATGALMAGFLAVEHDAVVAAAACLAFVSAAAERAGAEAAGPGTFSPLFIDALNRLSPEDIGASTRIS</sequence>
<dbReference type="Gene3D" id="3.40.1190.20">
    <property type="match status" value="1"/>
</dbReference>
<evidence type="ECO:0000313" key="13">
    <source>
        <dbReference type="Proteomes" id="UP001320898"/>
    </source>
</evidence>
<dbReference type="EC" id="2.7.1.50" evidence="11"/>
<feature type="binding site" evidence="11">
    <location>
        <position position="50"/>
    </location>
    <ligand>
        <name>substrate</name>
    </ligand>
</feature>
<dbReference type="GO" id="GO:0009228">
    <property type="term" value="P:thiamine biosynthetic process"/>
    <property type="evidence" value="ECO:0007669"/>
    <property type="project" value="UniProtKB-KW"/>
</dbReference>
<evidence type="ECO:0000256" key="9">
    <source>
        <dbReference type="ARBA" id="ARBA00022842"/>
    </source>
</evidence>
<evidence type="ECO:0000256" key="8">
    <source>
        <dbReference type="ARBA" id="ARBA00022840"/>
    </source>
</evidence>
<dbReference type="AlphaFoldDB" id="A0AAW5R531"/>
<dbReference type="HAMAP" id="MF_00228">
    <property type="entry name" value="Thz_kinase"/>
    <property type="match status" value="1"/>
</dbReference>
<feature type="binding site" evidence="11">
    <location>
        <position position="168"/>
    </location>
    <ligand>
        <name>ATP</name>
        <dbReference type="ChEBI" id="CHEBI:30616"/>
    </ligand>
</feature>
<dbReference type="NCBIfam" id="NF006830">
    <property type="entry name" value="PRK09355.1"/>
    <property type="match status" value="1"/>
</dbReference>
<feature type="binding site" evidence="11">
    <location>
        <position position="125"/>
    </location>
    <ligand>
        <name>ATP</name>
        <dbReference type="ChEBI" id="CHEBI:30616"/>
    </ligand>
</feature>
<keyword evidence="9 11" id="KW-0460">Magnesium</keyword>
<comment type="function">
    <text evidence="11">Catalyzes the phosphorylation of the hydroxyl group of 4-methyl-5-beta-hydroxyethylthiazole (THZ).</text>
</comment>
<dbReference type="Proteomes" id="UP001320898">
    <property type="component" value="Unassembled WGS sequence"/>
</dbReference>
<dbReference type="SUPFAM" id="SSF53613">
    <property type="entry name" value="Ribokinase-like"/>
    <property type="match status" value="1"/>
</dbReference>
<accession>A0AAW5R531</accession>
<comment type="caution">
    <text evidence="12">The sequence shown here is derived from an EMBL/GenBank/DDBJ whole genome shotgun (WGS) entry which is preliminary data.</text>
</comment>
<comment type="pathway">
    <text evidence="3 11">Cofactor biosynthesis; thiamine diphosphate biosynthesis; 4-methyl-5-(2-phosphoethyl)-thiazole from 5-(2-hydroxyethyl)-4-methylthiazole: step 1/1.</text>
</comment>
<dbReference type="GO" id="GO:0000287">
    <property type="term" value="F:magnesium ion binding"/>
    <property type="evidence" value="ECO:0007669"/>
    <property type="project" value="UniProtKB-UniRule"/>
</dbReference>
<dbReference type="Pfam" id="PF02110">
    <property type="entry name" value="HK"/>
    <property type="match status" value="1"/>
</dbReference>
<evidence type="ECO:0000313" key="12">
    <source>
        <dbReference type="EMBL" id="MCT8974889.1"/>
    </source>
</evidence>
<comment type="cofactor">
    <cofactor evidence="2 11">
        <name>Mg(2+)</name>
        <dbReference type="ChEBI" id="CHEBI:18420"/>
    </cofactor>
</comment>
<keyword evidence="5 11" id="KW-0479">Metal-binding</keyword>
<dbReference type="PIRSF" id="PIRSF000513">
    <property type="entry name" value="Thz_kinase"/>
    <property type="match status" value="1"/>
</dbReference>
<comment type="catalytic activity">
    <reaction evidence="1 11">
        <text>5-(2-hydroxyethyl)-4-methylthiazole + ATP = 4-methyl-5-(2-phosphooxyethyl)-thiazole + ADP + H(+)</text>
        <dbReference type="Rhea" id="RHEA:24212"/>
        <dbReference type="ChEBI" id="CHEBI:15378"/>
        <dbReference type="ChEBI" id="CHEBI:17957"/>
        <dbReference type="ChEBI" id="CHEBI:30616"/>
        <dbReference type="ChEBI" id="CHEBI:58296"/>
        <dbReference type="ChEBI" id="CHEBI:456216"/>
        <dbReference type="EC" id="2.7.1.50"/>
    </reaction>
</comment>
<dbReference type="GO" id="GO:0005524">
    <property type="term" value="F:ATP binding"/>
    <property type="evidence" value="ECO:0007669"/>
    <property type="project" value="UniProtKB-UniRule"/>
</dbReference>
<dbReference type="EMBL" id="JALIDZ010000017">
    <property type="protein sequence ID" value="MCT8974889.1"/>
    <property type="molecule type" value="Genomic_DNA"/>
</dbReference>
<keyword evidence="7 11" id="KW-0418">Kinase</keyword>
<reference evidence="12 13" key="1">
    <citation type="submission" date="2022-04" db="EMBL/GenBank/DDBJ databases">
        <authorList>
            <person name="Ye Y.-Q."/>
            <person name="Du Z.-J."/>
        </authorList>
    </citation>
    <scope>NUCLEOTIDE SEQUENCE [LARGE SCALE GENOMIC DNA]</scope>
    <source>
        <strain evidence="12 13">A6E488</strain>
    </source>
</reference>
<keyword evidence="13" id="KW-1185">Reference proteome</keyword>
<dbReference type="GO" id="GO:0009229">
    <property type="term" value="P:thiamine diphosphate biosynthetic process"/>
    <property type="evidence" value="ECO:0007669"/>
    <property type="project" value="UniProtKB-UniRule"/>
</dbReference>
<proteinExistence type="inferred from homology"/>
<evidence type="ECO:0000256" key="2">
    <source>
        <dbReference type="ARBA" id="ARBA00001946"/>
    </source>
</evidence>
<keyword evidence="4 11" id="KW-0808">Transferase</keyword>
<keyword evidence="10 11" id="KW-0784">Thiamine biosynthesis</keyword>
<dbReference type="InterPro" id="IPR000417">
    <property type="entry name" value="Hyethyz_kinase"/>
</dbReference>
<protein>
    <recommendedName>
        <fullName evidence="11">Hydroxyethylthiazole kinase</fullName>
        <ecNumber evidence="11">2.7.1.50</ecNumber>
    </recommendedName>
    <alternativeName>
        <fullName evidence="11">4-methyl-5-beta-hydroxyethylthiazole kinase</fullName>
        <shortName evidence="11">TH kinase</shortName>
        <shortName evidence="11">Thz kinase</shortName>
    </alternativeName>
</protein>
<dbReference type="GO" id="GO:0004417">
    <property type="term" value="F:hydroxyethylthiazole kinase activity"/>
    <property type="evidence" value="ECO:0007669"/>
    <property type="project" value="UniProtKB-UniRule"/>
</dbReference>
<evidence type="ECO:0000256" key="11">
    <source>
        <dbReference type="HAMAP-Rule" id="MF_00228"/>
    </source>
</evidence>
<evidence type="ECO:0000256" key="10">
    <source>
        <dbReference type="ARBA" id="ARBA00022977"/>
    </source>
</evidence>
<evidence type="ECO:0000256" key="3">
    <source>
        <dbReference type="ARBA" id="ARBA00004868"/>
    </source>
</evidence>
<keyword evidence="8 11" id="KW-0067">ATP-binding</keyword>
<dbReference type="RefSeq" id="WP_261618478.1">
    <property type="nucleotide sequence ID" value="NZ_JALIDZ010000017.1"/>
</dbReference>
<evidence type="ECO:0000256" key="6">
    <source>
        <dbReference type="ARBA" id="ARBA00022741"/>
    </source>
</evidence>
<organism evidence="12 13">
    <name type="scientific">Microbaculum marinisediminis</name>
    <dbReference type="NCBI Taxonomy" id="2931392"/>
    <lineage>
        <taxon>Bacteria</taxon>
        <taxon>Pseudomonadati</taxon>
        <taxon>Pseudomonadota</taxon>
        <taxon>Alphaproteobacteria</taxon>
        <taxon>Hyphomicrobiales</taxon>
        <taxon>Tepidamorphaceae</taxon>
        <taxon>Microbaculum</taxon>
    </lineage>
</organism>
<feature type="binding site" evidence="11">
    <location>
        <position position="195"/>
    </location>
    <ligand>
        <name>substrate</name>
    </ligand>
</feature>
<name>A0AAW5R531_9HYPH</name>
<evidence type="ECO:0000256" key="4">
    <source>
        <dbReference type="ARBA" id="ARBA00022679"/>
    </source>
</evidence>
<comment type="similarity">
    <text evidence="11">Belongs to the Thz kinase family.</text>
</comment>
<evidence type="ECO:0000256" key="5">
    <source>
        <dbReference type="ARBA" id="ARBA00022723"/>
    </source>
</evidence>
<evidence type="ECO:0000256" key="7">
    <source>
        <dbReference type="ARBA" id="ARBA00022777"/>
    </source>
</evidence>
<keyword evidence="6 11" id="KW-0547">Nucleotide-binding</keyword>
<evidence type="ECO:0000256" key="1">
    <source>
        <dbReference type="ARBA" id="ARBA00001771"/>
    </source>
</evidence>
<dbReference type="PRINTS" id="PR01099">
    <property type="entry name" value="HYETHTZKNASE"/>
</dbReference>